<dbReference type="GO" id="GO:0005737">
    <property type="term" value="C:cytoplasm"/>
    <property type="evidence" value="ECO:0007669"/>
    <property type="project" value="TreeGrafter"/>
</dbReference>
<name>A0A2K8U5F2_9GAMM</name>
<protein>
    <submittedName>
        <fullName evidence="3">Histidine phosphatase family protein</fullName>
    </submittedName>
</protein>
<dbReference type="AlphaFoldDB" id="A0A2K8U5F2"/>
<reference evidence="3 4" key="1">
    <citation type="submission" date="2017-03" db="EMBL/GenBank/DDBJ databases">
        <title>Complete genome sequence of Candidatus 'Thiodictyon syntrophicum' sp. nov. strain Cad16T, a photolithoautotroph purple sulfur bacterium isolated from an alpine meromictic lake.</title>
        <authorList>
            <person name="Luedin S.M."/>
            <person name="Pothier J.F."/>
            <person name="Danza F."/>
            <person name="Storelli N."/>
            <person name="Wittwer M."/>
            <person name="Tonolla M."/>
        </authorList>
    </citation>
    <scope>NUCLEOTIDE SEQUENCE [LARGE SCALE GENOMIC DNA]</scope>
    <source>
        <strain evidence="3 4">Cad16T</strain>
    </source>
</reference>
<feature type="binding site" evidence="2">
    <location>
        <position position="58"/>
    </location>
    <ligand>
        <name>substrate</name>
    </ligand>
</feature>
<dbReference type="InterPro" id="IPR013078">
    <property type="entry name" value="His_Pase_superF_clade-1"/>
</dbReference>
<keyword evidence="4" id="KW-1185">Reference proteome</keyword>
<dbReference type="PANTHER" id="PTHR48100:SF59">
    <property type="entry name" value="ADENOSYLCOBALAMIN_ALPHA-RIBAZOLE PHOSPHATASE"/>
    <property type="match status" value="1"/>
</dbReference>
<dbReference type="Proteomes" id="UP000232638">
    <property type="component" value="Chromosome"/>
</dbReference>
<proteinExistence type="predicted"/>
<sequence>MTKLCVTRHGETDWNIAQILQGWVDVPMNDTGRRQALELAESLAPFGFSRVCTSPLRRSAETAEIIAQVWGLPAPDAYEGLKERHFGLIQGMPKSELSLTHPGLHEEIQRRNPACHFDEGESLDHFADRVLGALDDIASEHSTDRILVITHGWVMDVITRHIQGLARDTVLNLKRKNGESVWLEVTPHATLCECEAPQRVS</sequence>
<gene>
    <name evidence="3" type="ORF">THSYN_07495</name>
</gene>
<dbReference type="InterPro" id="IPR001345">
    <property type="entry name" value="PG/BPGM_mutase_AS"/>
</dbReference>
<dbReference type="InterPro" id="IPR029033">
    <property type="entry name" value="His_PPase_superfam"/>
</dbReference>
<accession>A0A2K8U5F2</accession>
<dbReference type="Pfam" id="PF00300">
    <property type="entry name" value="His_Phos_1"/>
    <property type="match status" value="1"/>
</dbReference>
<dbReference type="SUPFAM" id="SSF53254">
    <property type="entry name" value="Phosphoglycerate mutase-like"/>
    <property type="match status" value="1"/>
</dbReference>
<feature type="binding site" evidence="2">
    <location>
        <begin position="8"/>
        <end position="15"/>
    </location>
    <ligand>
        <name>substrate</name>
    </ligand>
</feature>
<dbReference type="PANTHER" id="PTHR48100">
    <property type="entry name" value="BROAD-SPECIFICITY PHOSPHATASE YOR283W-RELATED"/>
    <property type="match status" value="1"/>
</dbReference>
<dbReference type="PIRSF" id="PIRSF000709">
    <property type="entry name" value="6PFK_2-Ptase"/>
    <property type="match status" value="1"/>
</dbReference>
<dbReference type="InterPro" id="IPR050275">
    <property type="entry name" value="PGM_Phosphatase"/>
</dbReference>
<dbReference type="OrthoDB" id="9781415at2"/>
<dbReference type="Gene3D" id="3.40.50.1240">
    <property type="entry name" value="Phosphoglycerate mutase-like"/>
    <property type="match status" value="1"/>
</dbReference>
<dbReference type="GO" id="GO:0016791">
    <property type="term" value="F:phosphatase activity"/>
    <property type="evidence" value="ECO:0007669"/>
    <property type="project" value="TreeGrafter"/>
</dbReference>
<dbReference type="EMBL" id="CP020370">
    <property type="protein sequence ID" value="AUB80812.1"/>
    <property type="molecule type" value="Genomic_DNA"/>
</dbReference>
<evidence type="ECO:0000256" key="2">
    <source>
        <dbReference type="PIRSR" id="PIRSR613078-2"/>
    </source>
</evidence>
<feature type="active site" description="Tele-phosphohistidine intermediate" evidence="1">
    <location>
        <position position="9"/>
    </location>
</feature>
<dbReference type="RefSeq" id="WP_100918599.1">
    <property type="nucleotide sequence ID" value="NZ_CP020370.1"/>
</dbReference>
<evidence type="ECO:0000256" key="1">
    <source>
        <dbReference type="PIRSR" id="PIRSR613078-1"/>
    </source>
</evidence>
<organism evidence="3 4">
    <name type="scientific">Candidatus Thiodictyon syntrophicum</name>
    <dbReference type="NCBI Taxonomy" id="1166950"/>
    <lineage>
        <taxon>Bacteria</taxon>
        <taxon>Pseudomonadati</taxon>
        <taxon>Pseudomonadota</taxon>
        <taxon>Gammaproteobacteria</taxon>
        <taxon>Chromatiales</taxon>
        <taxon>Chromatiaceae</taxon>
        <taxon>Thiodictyon</taxon>
    </lineage>
</organism>
<dbReference type="KEGG" id="tsy:THSYN_07495"/>
<evidence type="ECO:0000313" key="4">
    <source>
        <dbReference type="Proteomes" id="UP000232638"/>
    </source>
</evidence>
<dbReference type="SMART" id="SM00855">
    <property type="entry name" value="PGAM"/>
    <property type="match status" value="1"/>
</dbReference>
<dbReference type="CDD" id="cd07067">
    <property type="entry name" value="HP_PGM_like"/>
    <property type="match status" value="1"/>
</dbReference>
<feature type="active site" description="Proton donor/acceptor" evidence="1">
    <location>
        <position position="83"/>
    </location>
</feature>
<feature type="binding site" evidence="2">
    <location>
        <position position="94"/>
    </location>
    <ligand>
        <name>substrate</name>
    </ligand>
</feature>
<evidence type="ECO:0000313" key="3">
    <source>
        <dbReference type="EMBL" id="AUB80812.1"/>
    </source>
</evidence>
<dbReference type="PROSITE" id="PS00175">
    <property type="entry name" value="PG_MUTASE"/>
    <property type="match status" value="1"/>
</dbReference>
<feature type="binding site" evidence="2">
    <location>
        <begin position="110"/>
        <end position="111"/>
    </location>
    <ligand>
        <name>substrate</name>
    </ligand>
</feature>